<reference evidence="1" key="1">
    <citation type="submission" date="2012-07" db="EMBL/GenBank/DDBJ databases">
        <title>The Genome Sequence of Myroides odoratimimus CCUG 10230.</title>
        <authorList>
            <consortium name="The Broad Institute Genome Sequencing Platform"/>
            <person name="Earl A."/>
            <person name="Ward D."/>
            <person name="Feldgarden M."/>
            <person name="Gevers D."/>
            <person name="Huys G."/>
            <person name="Walker B."/>
            <person name="Young S.K."/>
            <person name="Zeng Q."/>
            <person name="Gargeya S."/>
            <person name="Fitzgerald M."/>
            <person name="Haas B."/>
            <person name="Abouelleil A."/>
            <person name="Alvarado L."/>
            <person name="Arachchi H.M."/>
            <person name="Berlin A.M."/>
            <person name="Chapman S.B."/>
            <person name="Goldberg J."/>
            <person name="Griggs A."/>
            <person name="Gujja S."/>
            <person name="Hansen M."/>
            <person name="Howarth C."/>
            <person name="Imamovic A."/>
            <person name="Larimer J."/>
            <person name="McCowen C."/>
            <person name="Montmayeur A."/>
            <person name="Murphy C."/>
            <person name="Neiman D."/>
            <person name="Pearson M."/>
            <person name="Priest M."/>
            <person name="Roberts A."/>
            <person name="Saif S."/>
            <person name="Shea T."/>
            <person name="Sisk P."/>
            <person name="Sykes S."/>
            <person name="Wortman J."/>
            <person name="Nusbaum C."/>
            <person name="Birren B."/>
        </authorList>
    </citation>
    <scope>NUCLEOTIDE SEQUENCE [LARGE SCALE GENOMIC DNA]</scope>
    <source>
        <strain evidence="1">CCUG 10230</strain>
    </source>
</reference>
<organism evidence="1 2">
    <name type="scientific">Myroides odoratimimus CCUG 10230</name>
    <dbReference type="NCBI Taxonomy" id="883150"/>
    <lineage>
        <taxon>Bacteria</taxon>
        <taxon>Pseudomonadati</taxon>
        <taxon>Bacteroidota</taxon>
        <taxon>Flavobacteriia</taxon>
        <taxon>Flavobacteriales</taxon>
        <taxon>Flavobacteriaceae</taxon>
        <taxon>Myroides</taxon>
    </lineage>
</organism>
<comment type="caution">
    <text evidence="1">The sequence shown here is derived from an EMBL/GenBank/DDBJ whole genome shotgun (WGS) entry which is preliminary data.</text>
</comment>
<gene>
    <name evidence="1" type="ORF">HMPREF9712_03690</name>
</gene>
<accession>A0ABN0MMX3</accession>
<evidence type="ECO:0000313" key="2">
    <source>
        <dbReference type="Proteomes" id="UP000005402"/>
    </source>
</evidence>
<name>A0ABN0MMX3_9FLAO</name>
<protein>
    <submittedName>
        <fullName evidence="1">Uncharacterized protein</fullName>
    </submittedName>
</protein>
<sequence length="37" mass="4512">MNTQKQLSEVIELWKIDKQQYVKNLIFYILNVITNEN</sequence>
<dbReference type="Proteomes" id="UP000005402">
    <property type="component" value="Unassembled WGS sequence"/>
</dbReference>
<evidence type="ECO:0000313" key="1">
    <source>
        <dbReference type="EMBL" id="EPC08589.1"/>
    </source>
</evidence>
<keyword evidence="2" id="KW-1185">Reference proteome</keyword>
<proteinExistence type="predicted"/>
<dbReference type="EMBL" id="AGEC02000037">
    <property type="protein sequence ID" value="EPC08589.1"/>
    <property type="molecule type" value="Genomic_DNA"/>
</dbReference>